<keyword evidence="3" id="KW-1185">Reference proteome</keyword>
<name>A0A1Z5KFK1_FISSO</name>
<comment type="caution">
    <text evidence="2">The sequence shown here is derived from an EMBL/GenBank/DDBJ whole genome shotgun (WGS) entry which is preliminary data.</text>
</comment>
<dbReference type="Proteomes" id="UP000198406">
    <property type="component" value="Unassembled WGS sequence"/>
</dbReference>
<reference evidence="2 3" key="1">
    <citation type="journal article" date="2015" name="Plant Cell">
        <title>Oil accumulation by the oleaginous diatom Fistulifera solaris as revealed by the genome and transcriptome.</title>
        <authorList>
            <person name="Tanaka T."/>
            <person name="Maeda Y."/>
            <person name="Veluchamy A."/>
            <person name="Tanaka M."/>
            <person name="Abida H."/>
            <person name="Marechal E."/>
            <person name="Bowler C."/>
            <person name="Muto M."/>
            <person name="Sunaga Y."/>
            <person name="Tanaka M."/>
            <person name="Yoshino T."/>
            <person name="Taniguchi T."/>
            <person name="Fukuda Y."/>
            <person name="Nemoto M."/>
            <person name="Matsumoto M."/>
            <person name="Wong P.S."/>
            <person name="Aburatani S."/>
            <person name="Fujibuchi W."/>
        </authorList>
    </citation>
    <scope>NUCLEOTIDE SEQUENCE [LARGE SCALE GENOMIC DNA]</scope>
    <source>
        <strain evidence="2 3">JPCC DA0580</strain>
    </source>
</reference>
<feature type="compositionally biased region" description="Low complexity" evidence="1">
    <location>
        <begin position="74"/>
        <end position="93"/>
    </location>
</feature>
<evidence type="ECO:0000313" key="3">
    <source>
        <dbReference type="Proteomes" id="UP000198406"/>
    </source>
</evidence>
<dbReference type="InParanoid" id="A0A1Z5KFK1"/>
<dbReference type="AlphaFoldDB" id="A0A1Z5KFK1"/>
<feature type="region of interest" description="Disordered" evidence="1">
    <location>
        <begin position="149"/>
        <end position="175"/>
    </location>
</feature>
<evidence type="ECO:0000256" key="1">
    <source>
        <dbReference type="SAM" id="MobiDB-lite"/>
    </source>
</evidence>
<protein>
    <submittedName>
        <fullName evidence="2">Uncharacterized protein</fullName>
    </submittedName>
</protein>
<proteinExistence type="predicted"/>
<feature type="region of interest" description="Disordered" evidence="1">
    <location>
        <begin position="40"/>
        <end position="59"/>
    </location>
</feature>
<sequence>MASGTVSRLTAALEISSSHQPVKMLKAGVFNNTVMTVSDRVQRQRATDTGLKSGSRNRTDLTFLERKRELPKGSGATVATSLTLTSSGSSGSVEDNSTRPGSQSNHPSINDCHSSYASIDSLGLAEFEGDDFDCSGIFADERDIEDQKSFMSPVSIKGKLSLKQKKSSTQSSGRR</sequence>
<feature type="compositionally biased region" description="Polar residues" evidence="1">
    <location>
        <begin position="94"/>
        <end position="112"/>
    </location>
</feature>
<accession>A0A1Z5KFK1</accession>
<organism evidence="2 3">
    <name type="scientific">Fistulifera solaris</name>
    <name type="common">Oleaginous diatom</name>
    <dbReference type="NCBI Taxonomy" id="1519565"/>
    <lineage>
        <taxon>Eukaryota</taxon>
        <taxon>Sar</taxon>
        <taxon>Stramenopiles</taxon>
        <taxon>Ochrophyta</taxon>
        <taxon>Bacillariophyta</taxon>
        <taxon>Bacillariophyceae</taxon>
        <taxon>Bacillariophycidae</taxon>
        <taxon>Naviculales</taxon>
        <taxon>Naviculaceae</taxon>
        <taxon>Fistulifera</taxon>
    </lineage>
</organism>
<feature type="region of interest" description="Disordered" evidence="1">
    <location>
        <begin position="68"/>
        <end position="112"/>
    </location>
</feature>
<dbReference type="EMBL" id="BDSP01000218">
    <property type="protein sequence ID" value="GAX24986.1"/>
    <property type="molecule type" value="Genomic_DNA"/>
</dbReference>
<gene>
    <name evidence="2" type="ORF">FisN_2Lh265</name>
</gene>
<evidence type="ECO:0000313" key="2">
    <source>
        <dbReference type="EMBL" id="GAX24986.1"/>
    </source>
</evidence>